<name>A0ABN8ELM2_9GAMM</name>
<dbReference type="PANTHER" id="PTHR32309:SF13">
    <property type="entry name" value="FERRIC ENTEROBACTIN TRANSPORT PROTEIN FEPE"/>
    <property type="match status" value="1"/>
</dbReference>
<feature type="transmembrane region" description="Helical" evidence="2">
    <location>
        <begin position="549"/>
        <end position="570"/>
    </location>
</feature>
<feature type="transmembrane region" description="Helical" evidence="2">
    <location>
        <begin position="484"/>
        <end position="505"/>
    </location>
</feature>
<keyword evidence="4" id="KW-1185">Reference proteome</keyword>
<evidence type="ECO:0000313" key="3">
    <source>
        <dbReference type="EMBL" id="CAH0993303.1"/>
    </source>
</evidence>
<reference evidence="3" key="1">
    <citation type="submission" date="2021-12" db="EMBL/GenBank/DDBJ databases">
        <authorList>
            <person name="Rodrigo-Torres L."/>
            <person name="Arahal R. D."/>
            <person name="Lucena T."/>
        </authorList>
    </citation>
    <scope>NUCLEOTIDE SEQUENCE</scope>
    <source>
        <strain evidence="3">CECT 8267</strain>
    </source>
</reference>
<keyword evidence="2" id="KW-0472">Membrane</keyword>
<dbReference type="Proteomes" id="UP000838100">
    <property type="component" value="Unassembled WGS sequence"/>
</dbReference>
<evidence type="ECO:0008006" key="5">
    <source>
        <dbReference type="Google" id="ProtNLM"/>
    </source>
</evidence>
<keyword evidence="2" id="KW-1133">Transmembrane helix</keyword>
<proteinExistence type="predicted"/>
<comment type="caution">
    <text evidence="3">The sequence shown here is derived from an EMBL/GenBank/DDBJ whole genome shotgun (WGS) entry which is preliminary data.</text>
</comment>
<accession>A0ABN8ELM2</accession>
<keyword evidence="1" id="KW-0175">Coiled coil</keyword>
<dbReference type="InterPro" id="IPR050445">
    <property type="entry name" value="Bact_polysacc_biosynth/exp"/>
</dbReference>
<gene>
    <name evidence="3" type="ORF">SIN8267_03451</name>
</gene>
<dbReference type="EMBL" id="CAKLPX010000007">
    <property type="protein sequence ID" value="CAH0993303.1"/>
    <property type="molecule type" value="Genomic_DNA"/>
</dbReference>
<sequence length="586" mass="67225">MSSYIEFEEEKTLSDYVKAIRRHKKKSMMASAIIFTICVLSALFWPPTYRSTATILIEDQDIPSDMVRSTVTTYANKQIQEIKQRAMTLNNIMDLVKKYELYSKKELDRIPRSEIAEDFREDSKLEVISAKVVDPRSGRPTEATIAFTLSFEHKNPVKAQKVANDLVSIYLRENIKQREAQARNASEFLGENADSLDKEMSEYEERIADFKQEHKWSMPELFNYNMQSLERTEREVLDLDEQKTQYQRQLLKLKGQLKNTSAYAPAILADGNAALSDTDRLKALRSQYGQMVSRYTENHPDVIRIKNEIKRLEDETGSKLTKPELAKRIKQISSQLISLEKKYTSQHPEVISKREQLEEIRNTAANYKSTEDYVLDADNPLYVQLQSEISAVELSEANTTVKIRLLNERAEKLRRYIAKSPEIETRYQELIRNYQLTSMKYGEISTKQREADIAVELESNLRAERFTLIEPPARPQMPVSPNRIAILIVGLVLSIGAGVAVALVLDMLDKSIRGNERVLKIAGAMPLVTVGYIQTPDEIKASEPNRRRIVVIISSVMMIIVGLTMINFLYKPVDVLWFVALRKLGI</sequence>
<protein>
    <recommendedName>
        <fullName evidence="5">Lipopolysaccharide biosynthesis protein</fullName>
    </recommendedName>
</protein>
<dbReference type="RefSeq" id="WP_237445986.1">
    <property type="nucleotide sequence ID" value="NZ_CAKLPX010000007.1"/>
</dbReference>
<evidence type="ECO:0000256" key="1">
    <source>
        <dbReference type="SAM" id="Coils"/>
    </source>
</evidence>
<feature type="transmembrane region" description="Helical" evidence="2">
    <location>
        <begin position="28"/>
        <end position="45"/>
    </location>
</feature>
<organism evidence="3 4">
    <name type="scientific">Sinobacterium norvegicum</name>
    <dbReference type="NCBI Taxonomy" id="1641715"/>
    <lineage>
        <taxon>Bacteria</taxon>
        <taxon>Pseudomonadati</taxon>
        <taxon>Pseudomonadota</taxon>
        <taxon>Gammaproteobacteria</taxon>
        <taxon>Cellvibrionales</taxon>
        <taxon>Spongiibacteraceae</taxon>
        <taxon>Sinobacterium</taxon>
    </lineage>
</organism>
<feature type="coiled-coil region" evidence="1">
    <location>
        <begin position="186"/>
        <end position="256"/>
    </location>
</feature>
<keyword evidence="2" id="KW-0812">Transmembrane</keyword>
<dbReference type="PANTHER" id="PTHR32309">
    <property type="entry name" value="TYROSINE-PROTEIN KINASE"/>
    <property type="match status" value="1"/>
</dbReference>
<evidence type="ECO:0000313" key="4">
    <source>
        <dbReference type="Proteomes" id="UP000838100"/>
    </source>
</evidence>
<evidence type="ECO:0000256" key="2">
    <source>
        <dbReference type="SAM" id="Phobius"/>
    </source>
</evidence>